<proteinExistence type="predicted"/>
<protein>
    <submittedName>
        <fullName evidence="2">Uncharacterized protein</fullName>
    </submittedName>
</protein>
<accession>A0ABR1PTS2</accession>
<gene>
    <name evidence="2" type="ORF">PG986_014714</name>
</gene>
<organism evidence="2 3">
    <name type="scientific">Apiospora aurea</name>
    <dbReference type="NCBI Taxonomy" id="335848"/>
    <lineage>
        <taxon>Eukaryota</taxon>
        <taxon>Fungi</taxon>
        <taxon>Dikarya</taxon>
        <taxon>Ascomycota</taxon>
        <taxon>Pezizomycotina</taxon>
        <taxon>Sordariomycetes</taxon>
        <taxon>Xylariomycetidae</taxon>
        <taxon>Amphisphaeriales</taxon>
        <taxon>Apiosporaceae</taxon>
        <taxon>Apiospora</taxon>
    </lineage>
</organism>
<reference evidence="2 3" key="1">
    <citation type="submission" date="2023-01" db="EMBL/GenBank/DDBJ databases">
        <title>Analysis of 21 Apiospora genomes using comparative genomics revels a genus with tremendous synthesis potential of carbohydrate active enzymes and secondary metabolites.</title>
        <authorList>
            <person name="Sorensen T."/>
        </authorList>
    </citation>
    <scope>NUCLEOTIDE SEQUENCE [LARGE SCALE GENOMIC DNA]</scope>
    <source>
        <strain evidence="2 3">CBS 24483</strain>
    </source>
</reference>
<dbReference type="GeneID" id="92083998"/>
<sequence length="99" mass="11258">MFSWDFREQLGVFKKPELKLDDAGSCYEIMSAVQPSKGANGEEAEQDTGETRDLGTAADLNVSEVLTTWHNRFLANRKTHYPLLLGSWESELHFVFYGK</sequence>
<keyword evidence="3" id="KW-1185">Reference proteome</keyword>
<comment type="caution">
    <text evidence="2">The sequence shown here is derived from an EMBL/GenBank/DDBJ whole genome shotgun (WGS) entry which is preliminary data.</text>
</comment>
<evidence type="ECO:0000256" key="1">
    <source>
        <dbReference type="SAM" id="MobiDB-lite"/>
    </source>
</evidence>
<feature type="region of interest" description="Disordered" evidence="1">
    <location>
        <begin position="34"/>
        <end position="54"/>
    </location>
</feature>
<dbReference type="Proteomes" id="UP001391051">
    <property type="component" value="Unassembled WGS sequence"/>
</dbReference>
<evidence type="ECO:0000313" key="3">
    <source>
        <dbReference type="Proteomes" id="UP001391051"/>
    </source>
</evidence>
<evidence type="ECO:0000313" key="2">
    <source>
        <dbReference type="EMBL" id="KAK7937846.1"/>
    </source>
</evidence>
<dbReference type="EMBL" id="JAQQWE010000010">
    <property type="protein sequence ID" value="KAK7937846.1"/>
    <property type="molecule type" value="Genomic_DNA"/>
</dbReference>
<name>A0ABR1PTS2_9PEZI</name>
<dbReference type="RefSeq" id="XP_066693174.1">
    <property type="nucleotide sequence ID" value="XM_066850936.1"/>
</dbReference>